<dbReference type="EMBL" id="UOFT01000002">
    <property type="protein sequence ID" value="VAW91006.1"/>
    <property type="molecule type" value="Genomic_DNA"/>
</dbReference>
<dbReference type="Pfam" id="PF20232">
    <property type="entry name" value="T6SS_FHA_C"/>
    <property type="match status" value="1"/>
</dbReference>
<dbReference type="Pfam" id="PF00498">
    <property type="entry name" value="FHA"/>
    <property type="match status" value="1"/>
</dbReference>
<sequence length="509" mass="56975">MSLLMTIIEYPENCTVQESSKTFGEQGGTIGRGAENYWILSDPDCYLSSCHSQISFENGVYLLTDISTNGTFLNGSREPMGKGNKVQLQDGDEIELSDYKFKINLWASEQSSVSPSFDNTMSADDPFAAPDLAPHSNQSFDYTDPFATGEIVSPVESLVNSSSQETDPLAVLDNQRRITDNASFNSDAFANNSYADQADVMSQAVAWPTSNPKTDFSGIPEDWDVANDMGNDDGVAVMNNDVAQIVTNTISQLQQDGSVNNEAALNYNREETQELQNENIKLREELNVIRKKFIAYQKKNQLPSNMSVDTTTIRAMGLPVKGLTKKQVHGINQMVGEMIRETVSGMMQVLTSRNSIKNEFRMNVTTIQPVENNPLKFSANVDDALENMFVKKGSSYKKPIEAIQDGFHGIAEHQVAILAGIHAAFKGAIERFNPESLEDRFDRQSKGNLDLIPGLKKARNWNQFIHYYKDLFDDMDDSFQYLFGDEFVRAYEDQLQRLVIERKSNLHKG</sequence>
<evidence type="ECO:0000313" key="3">
    <source>
        <dbReference type="EMBL" id="VAW91006.1"/>
    </source>
</evidence>
<organism evidence="3">
    <name type="scientific">hydrothermal vent metagenome</name>
    <dbReference type="NCBI Taxonomy" id="652676"/>
    <lineage>
        <taxon>unclassified sequences</taxon>
        <taxon>metagenomes</taxon>
        <taxon>ecological metagenomes</taxon>
    </lineage>
</organism>
<keyword evidence="1" id="KW-0175">Coiled coil</keyword>
<proteinExistence type="predicted"/>
<dbReference type="AlphaFoldDB" id="A0A3B1AEI0"/>
<dbReference type="PROSITE" id="PS50006">
    <property type="entry name" value="FHA_DOMAIN"/>
    <property type="match status" value="1"/>
</dbReference>
<reference evidence="3" key="1">
    <citation type="submission" date="2018-06" db="EMBL/GenBank/DDBJ databases">
        <authorList>
            <person name="Zhirakovskaya E."/>
        </authorList>
    </citation>
    <scope>NUCLEOTIDE SEQUENCE</scope>
</reference>
<dbReference type="SUPFAM" id="SSF49879">
    <property type="entry name" value="SMAD/FHA domain"/>
    <property type="match status" value="1"/>
</dbReference>
<evidence type="ECO:0000256" key="1">
    <source>
        <dbReference type="SAM" id="Coils"/>
    </source>
</evidence>
<dbReference type="InterPro" id="IPR000253">
    <property type="entry name" value="FHA_dom"/>
</dbReference>
<dbReference type="CDD" id="cd00060">
    <property type="entry name" value="FHA"/>
    <property type="match status" value="1"/>
</dbReference>
<dbReference type="Gene3D" id="2.60.200.20">
    <property type="match status" value="1"/>
</dbReference>
<dbReference type="InterPro" id="IPR017735">
    <property type="entry name" value="T6SS_FHA"/>
</dbReference>
<protein>
    <submittedName>
        <fullName evidence="3">Uncharacterized protein ImpI/VasC</fullName>
    </submittedName>
</protein>
<name>A0A3B1AEI0_9ZZZZ</name>
<feature type="domain" description="FHA" evidence="2">
    <location>
        <begin position="28"/>
        <end position="78"/>
    </location>
</feature>
<dbReference type="NCBIfam" id="TIGR03354">
    <property type="entry name" value="VI_FHA"/>
    <property type="match status" value="1"/>
</dbReference>
<feature type="coiled-coil region" evidence="1">
    <location>
        <begin position="265"/>
        <end position="292"/>
    </location>
</feature>
<gene>
    <name evidence="3" type="ORF">MNBD_GAMMA23-2122</name>
</gene>
<dbReference type="InterPro" id="IPR008984">
    <property type="entry name" value="SMAD_FHA_dom_sf"/>
</dbReference>
<evidence type="ECO:0000259" key="2">
    <source>
        <dbReference type="PROSITE" id="PS50006"/>
    </source>
</evidence>
<dbReference type="InterPro" id="IPR046883">
    <property type="entry name" value="T6SS_FHA_C"/>
</dbReference>
<accession>A0A3B1AEI0</accession>